<dbReference type="Proteomes" id="UP001321018">
    <property type="component" value="Unassembled WGS sequence"/>
</dbReference>
<comment type="caution">
    <text evidence="3">The sequence shown here is derived from an EMBL/GenBank/DDBJ whole genome shotgun (WGS) entry which is preliminary data.</text>
</comment>
<evidence type="ECO:0000313" key="4">
    <source>
        <dbReference type="EMBL" id="MCU4972411.1"/>
    </source>
</evidence>
<keyword evidence="1" id="KW-0175">Coiled coil</keyword>
<evidence type="ECO:0000256" key="1">
    <source>
        <dbReference type="SAM" id="Coils"/>
    </source>
</evidence>
<feature type="compositionally biased region" description="Basic and acidic residues" evidence="2">
    <location>
        <begin position="1"/>
        <end position="10"/>
    </location>
</feature>
<dbReference type="Pfam" id="PF23432">
    <property type="entry name" value="DUF7118"/>
    <property type="match status" value="1"/>
</dbReference>
<sequence>MSEPAQHRVSGENGTDSETVDHVDRLERARDRLATVDARIDDHGEETVEDAADAYQRARKLLEDYVDRATGTGRENFKAYIELEGQFSSLVEGLPADIARREAFESALEAIDKRRLKEADFERAEEALEPGKAFSELLEERTEAREALAETRKEANKRLRTIDDEIDHRNRLLELSSADLEAPVDRLREPIAAYNEAVYESFVAYRQSESAREVFDVLERSRWYPLVPFEQPPEELREYVSENGAGTETIPKLLEYANYSRSKLDHYVDDADELKRRVATQQTYLEGIDAEPLSVAWPPAPAAELRYRLRELRPFVERIGGEELVVRLRELRQLALGSHSDSEFEYDRLQTAAVAVEQLTEDQRRRLADGRIEEELEALREEHDRIQSVLATEN</sequence>
<feature type="region of interest" description="Disordered" evidence="2">
    <location>
        <begin position="1"/>
        <end position="27"/>
    </location>
</feature>
<dbReference type="EMBL" id="JAOPKB010000002">
    <property type="protein sequence ID" value="MCU4972411.1"/>
    <property type="molecule type" value="Genomic_DNA"/>
</dbReference>
<proteinExistence type="predicted"/>
<keyword evidence="5" id="KW-1185">Reference proteome</keyword>
<evidence type="ECO:0000313" key="6">
    <source>
        <dbReference type="Proteomes" id="UP001321018"/>
    </source>
</evidence>
<dbReference type="RefSeq" id="WP_338003006.1">
    <property type="nucleotide sequence ID" value="NZ_JAOPKA010000003.1"/>
</dbReference>
<reference evidence="3 5" key="1">
    <citation type="submission" date="2022-09" db="EMBL/GenBank/DDBJ databases">
        <title>Enrichment on poylsaccharides allowed isolation of novel metabolic and taxonomic groups of Haloarchaea.</title>
        <authorList>
            <person name="Sorokin D.Y."/>
            <person name="Elcheninov A.G."/>
            <person name="Khizhniak T.V."/>
            <person name="Kolganova T.V."/>
            <person name="Kublanov I.V."/>
        </authorList>
    </citation>
    <scope>NUCLEOTIDE SEQUENCE</scope>
    <source>
        <strain evidence="4 5">AArc-m2/3/4</strain>
        <strain evidence="3">AArc-xg1-1</strain>
    </source>
</reference>
<accession>A0AAP2YX77</accession>
<name>A0AAP2YX77_9EURY</name>
<dbReference type="EMBL" id="JAOPKA010000003">
    <property type="protein sequence ID" value="MCU4741176.1"/>
    <property type="molecule type" value="Genomic_DNA"/>
</dbReference>
<gene>
    <name evidence="4" type="ORF">OB955_06625</name>
    <name evidence="3" type="ORF">OB960_07160</name>
</gene>
<feature type="coiled-coil region" evidence="1">
    <location>
        <begin position="134"/>
        <end position="165"/>
    </location>
</feature>
<evidence type="ECO:0000313" key="5">
    <source>
        <dbReference type="Proteomes" id="UP001320972"/>
    </source>
</evidence>
<evidence type="ECO:0000256" key="2">
    <source>
        <dbReference type="SAM" id="MobiDB-lite"/>
    </source>
</evidence>
<evidence type="ECO:0000313" key="3">
    <source>
        <dbReference type="EMBL" id="MCU4741176.1"/>
    </source>
</evidence>
<organism evidence="3 6">
    <name type="scientific">Natronoglomus mannanivorans</name>
    <dbReference type="NCBI Taxonomy" id="2979990"/>
    <lineage>
        <taxon>Archaea</taxon>
        <taxon>Methanobacteriati</taxon>
        <taxon>Methanobacteriota</taxon>
        <taxon>Stenosarchaea group</taxon>
        <taxon>Halobacteria</taxon>
        <taxon>Halobacteriales</taxon>
        <taxon>Natrialbaceae</taxon>
        <taxon>Natronoglomus</taxon>
    </lineage>
</organism>
<dbReference type="AlphaFoldDB" id="A0AAP2YX77"/>
<protein>
    <submittedName>
        <fullName evidence="3">Uncharacterized protein</fullName>
    </submittedName>
</protein>
<dbReference type="InterPro" id="IPR055542">
    <property type="entry name" value="DUF7118"/>
</dbReference>
<dbReference type="Proteomes" id="UP001320972">
    <property type="component" value="Unassembled WGS sequence"/>
</dbReference>